<dbReference type="InterPro" id="IPR000620">
    <property type="entry name" value="EamA_dom"/>
</dbReference>
<evidence type="ECO:0000256" key="3">
    <source>
        <dbReference type="ARBA" id="ARBA00022475"/>
    </source>
</evidence>
<dbReference type="PANTHER" id="PTHR42920:SF5">
    <property type="entry name" value="EAMA DOMAIN-CONTAINING PROTEIN"/>
    <property type="match status" value="1"/>
</dbReference>
<evidence type="ECO:0000256" key="5">
    <source>
        <dbReference type="ARBA" id="ARBA00022989"/>
    </source>
</evidence>
<sequence length="330" mass="36097">MKNLKGTFILLLAAFIWGTAFVAQTSAGDNIGAFTFNACRNIIGALFLFIVIAILDMRKYSDRYDNPSENNYNIYKKNYIINKKDYLTDANKWPIKEGVICGILLCIAMNLQQIGINTYPDGVAVSGRAGFLTATYVVMIAIVSVFMGQKLHKLTIIAAFVCIAGMYLLCIAGGINEIYVADILELMCAVAFTIHMFTVDKYDKADGVKLSCIQFLTSGILSGILMLIFDKADINSIMKAIIPILYAGVMSSGIAYTFQIIGQKYAKPSVTAIVLSLESVFAALAGWILLGEHLSTRELTGCILVFTAVIIAQIPQFAHNVDDSKQQVIE</sequence>
<dbReference type="EMBL" id="JBBMER010000006">
    <property type="protein sequence ID" value="MEQ2380056.1"/>
    <property type="molecule type" value="Genomic_DNA"/>
</dbReference>
<evidence type="ECO:0000256" key="1">
    <source>
        <dbReference type="ARBA" id="ARBA00004651"/>
    </source>
</evidence>
<organism evidence="10 11">
    <name type="scientific">[Lactobacillus] rogosae</name>
    <dbReference type="NCBI Taxonomy" id="706562"/>
    <lineage>
        <taxon>Bacteria</taxon>
        <taxon>Bacillati</taxon>
        <taxon>Bacillota</taxon>
        <taxon>Clostridia</taxon>
        <taxon>Lachnospirales</taxon>
        <taxon>Lachnospiraceae</taxon>
        <taxon>Lachnospira</taxon>
    </lineage>
</organism>
<keyword evidence="4 7" id="KW-0812">Transmembrane</keyword>
<evidence type="ECO:0000256" key="6">
    <source>
        <dbReference type="ARBA" id="ARBA00023136"/>
    </source>
</evidence>
<keyword evidence="6 7" id="KW-0472">Membrane</keyword>
<dbReference type="Proteomes" id="UP001442364">
    <property type="component" value="Unassembled WGS sequence"/>
</dbReference>
<comment type="caution">
    <text evidence="10">The sequence shown here is derived from an EMBL/GenBank/DDBJ whole genome shotgun (WGS) entry which is preliminary data.</text>
</comment>
<gene>
    <name evidence="10" type="ORF">WMO14_09200</name>
</gene>
<evidence type="ECO:0000313" key="10">
    <source>
        <dbReference type="EMBL" id="MEQ2380056.1"/>
    </source>
</evidence>
<proteinExistence type="inferred from homology"/>
<feature type="chain" id="PRO_5046749685" evidence="8">
    <location>
        <begin position="23"/>
        <end position="330"/>
    </location>
</feature>
<feature type="domain" description="EamA" evidence="9">
    <location>
        <begin position="5"/>
        <end position="59"/>
    </location>
</feature>
<accession>A0ABV1BWD9</accession>
<feature type="transmembrane region" description="Helical" evidence="7">
    <location>
        <begin position="241"/>
        <end position="258"/>
    </location>
</feature>
<dbReference type="Pfam" id="PF00892">
    <property type="entry name" value="EamA"/>
    <property type="match status" value="2"/>
</dbReference>
<feature type="signal peptide" evidence="8">
    <location>
        <begin position="1"/>
        <end position="22"/>
    </location>
</feature>
<dbReference type="PANTHER" id="PTHR42920">
    <property type="entry name" value="OS03G0707200 PROTEIN-RELATED"/>
    <property type="match status" value="1"/>
</dbReference>
<name>A0ABV1BWD9_9FIRM</name>
<comment type="similarity">
    <text evidence="2">Belongs to the EamA transporter family.</text>
</comment>
<keyword evidence="3" id="KW-1003">Cell membrane</keyword>
<feature type="transmembrane region" description="Helical" evidence="7">
    <location>
        <begin position="154"/>
        <end position="175"/>
    </location>
</feature>
<feature type="transmembrane region" description="Helical" evidence="7">
    <location>
        <begin position="32"/>
        <end position="55"/>
    </location>
</feature>
<evidence type="ECO:0000259" key="9">
    <source>
        <dbReference type="Pfam" id="PF00892"/>
    </source>
</evidence>
<dbReference type="Gene3D" id="1.10.3730.20">
    <property type="match status" value="1"/>
</dbReference>
<protein>
    <submittedName>
        <fullName evidence="10">DMT family transporter</fullName>
    </submittedName>
</protein>
<feature type="transmembrane region" description="Helical" evidence="7">
    <location>
        <begin position="270"/>
        <end position="290"/>
    </location>
</feature>
<evidence type="ECO:0000313" key="11">
    <source>
        <dbReference type="Proteomes" id="UP001442364"/>
    </source>
</evidence>
<dbReference type="RefSeq" id="WP_055175356.1">
    <property type="nucleotide sequence ID" value="NZ_DAWDAH010000012.1"/>
</dbReference>
<evidence type="ECO:0000256" key="7">
    <source>
        <dbReference type="SAM" id="Phobius"/>
    </source>
</evidence>
<evidence type="ECO:0000256" key="2">
    <source>
        <dbReference type="ARBA" id="ARBA00007362"/>
    </source>
</evidence>
<feature type="transmembrane region" description="Helical" evidence="7">
    <location>
        <begin position="128"/>
        <end position="147"/>
    </location>
</feature>
<comment type="subcellular location">
    <subcellularLocation>
        <location evidence="1">Cell membrane</location>
        <topology evidence="1">Multi-pass membrane protein</topology>
    </subcellularLocation>
</comment>
<evidence type="ECO:0000256" key="8">
    <source>
        <dbReference type="SAM" id="SignalP"/>
    </source>
</evidence>
<dbReference type="InterPro" id="IPR037185">
    <property type="entry name" value="EmrE-like"/>
</dbReference>
<keyword evidence="11" id="KW-1185">Reference proteome</keyword>
<keyword evidence="5 7" id="KW-1133">Transmembrane helix</keyword>
<keyword evidence="8" id="KW-0732">Signal</keyword>
<feature type="domain" description="EamA" evidence="9">
    <location>
        <begin position="186"/>
        <end position="311"/>
    </location>
</feature>
<reference evidence="10 11" key="1">
    <citation type="submission" date="2024-03" db="EMBL/GenBank/DDBJ databases">
        <title>Human intestinal bacterial collection.</title>
        <authorList>
            <person name="Pauvert C."/>
            <person name="Hitch T.C.A."/>
            <person name="Clavel T."/>
        </authorList>
    </citation>
    <scope>NUCLEOTIDE SEQUENCE [LARGE SCALE GENOMIC DNA]</scope>
    <source>
        <strain evidence="10 11">CLA-AA-H255</strain>
    </source>
</reference>
<feature type="transmembrane region" description="Helical" evidence="7">
    <location>
        <begin position="210"/>
        <end position="229"/>
    </location>
</feature>
<feature type="transmembrane region" description="Helical" evidence="7">
    <location>
        <begin position="98"/>
        <end position="116"/>
    </location>
</feature>
<evidence type="ECO:0000256" key="4">
    <source>
        <dbReference type="ARBA" id="ARBA00022692"/>
    </source>
</evidence>
<dbReference type="InterPro" id="IPR051258">
    <property type="entry name" value="Diverse_Substrate_Transporter"/>
</dbReference>
<dbReference type="SUPFAM" id="SSF103481">
    <property type="entry name" value="Multidrug resistance efflux transporter EmrE"/>
    <property type="match status" value="1"/>
</dbReference>